<dbReference type="Gene3D" id="3.30.450.40">
    <property type="match status" value="1"/>
</dbReference>
<dbReference type="PANTHER" id="PTHR33121:SF76">
    <property type="entry name" value="SIGNALING PROTEIN"/>
    <property type="match status" value="1"/>
</dbReference>
<keyword evidence="3" id="KW-1185">Reference proteome</keyword>
<gene>
    <name evidence="2" type="ORF">D5H78_14530</name>
</gene>
<dbReference type="RefSeq" id="WP_119951217.1">
    <property type="nucleotide sequence ID" value="NZ_QZEZ01000007.1"/>
</dbReference>
<dbReference type="OrthoDB" id="23692at2"/>
<dbReference type="Pfam" id="PF13185">
    <property type="entry name" value="GAF_2"/>
    <property type="match status" value="1"/>
</dbReference>
<dbReference type="SMART" id="SM00065">
    <property type="entry name" value="GAF"/>
    <property type="match status" value="1"/>
</dbReference>
<organism evidence="2 3">
    <name type="scientific">Vallicoccus soli</name>
    <dbReference type="NCBI Taxonomy" id="2339232"/>
    <lineage>
        <taxon>Bacteria</taxon>
        <taxon>Bacillati</taxon>
        <taxon>Actinomycetota</taxon>
        <taxon>Actinomycetes</taxon>
        <taxon>Motilibacterales</taxon>
        <taxon>Vallicoccaceae</taxon>
        <taxon>Vallicoccus</taxon>
    </lineage>
</organism>
<feature type="domain" description="EAL" evidence="1">
    <location>
        <begin position="155"/>
        <end position="395"/>
    </location>
</feature>
<evidence type="ECO:0000313" key="3">
    <source>
        <dbReference type="Proteomes" id="UP000265614"/>
    </source>
</evidence>
<protein>
    <submittedName>
        <fullName evidence="2">EAL domain-containing protein</fullName>
    </submittedName>
</protein>
<dbReference type="InterPro" id="IPR035919">
    <property type="entry name" value="EAL_sf"/>
</dbReference>
<dbReference type="InterPro" id="IPR050706">
    <property type="entry name" value="Cyclic-di-GMP_PDE-like"/>
</dbReference>
<reference evidence="2 3" key="1">
    <citation type="submission" date="2018-09" db="EMBL/GenBank/DDBJ databases">
        <title>YIM 75000 draft genome.</title>
        <authorList>
            <person name="Tang S."/>
            <person name="Feng Y."/>
        </authorList>
    </citation>
    <scope>NUCLEOTIDE SEQUENCE [LARGE SCALE GENOMIC DNA]</scope>
    <source>
        <strain evidence="2 3">YIM 75000</strain>
    </source>
</reference>
<dbReference type="EMBL" id="QZEZ01000007">
    <property type="protein sequence ID" value="RJK94208.1"/>
    <property type="molecule type" value="Genomic_DNA"/>
</dbReference>
<dbReference type="SMART" id="SM00052">
    <property type="entry name" value="EAL"/>
    <property type="match status" value="1"/>
</dbReference>
<evidence type="ECO:0000313" key="2">
    <source>
        <dbReference type="EMBL" id="RJK94208.1"/>
    </source>
</evidence>
<dbReference type="InterPro" id="IPR003018">
    <property type="entry name" value="GAF"/>
</dbReference>
<dbReference type="Proteomes" id="UP000265614">
    <property type="component" value="Unassembled WGS sequence"/>
</dbReference>
<evidence type="ECO:0000259" key="1">
    <source>
        <dbReference type="PROSITE" id="PS50883"/>
    </source>
</evidence>
<sequence>MARQRTDVEQQLADLLRTAKESLGVSVAFLSRMEGGTQTLEVVESSVPLLFQEGYQQARERTLCQAVLDGRLPAVMTDLREHPAAMELPAARFPRIRSFVTVPVTLSDGSLYGTFCTASLTTDHRLGKRDKALMEVLAQAAAVVVEPEVTERARRGEVMGRLGPVMDAGGPEVVLQPIVHLGTGVRAGAEALSRFPRAWGLTPDVVFAQAHELGLGDQLELLALERAADHLEVVPGYVSMNISPGTLVTPGASALLGRLPLERVLLELCEHDPVEDYEALHAVLGPLRARGMRLAIDDVGTGFSSLRHIVLTAPDVIKLDRSIVDGVAGDPVLRTLVTSLGDFAHGSGAQVVAEGVEGPEDAAALLGCRVDLAQGWHYGRPGPPGAMADRYPPAAAAVPGPRAQAGAVAAAQRGT</sequence>
<dbReference type="Pfam" id="PF00563">
    <property type="entry name" value="EAL"/>
    <property type="match status" value="1"/>
</dbReference>
<dbReference type="InterPro" id="IPR029016">
    <property type="entry name" value="GAF-like_dom_sf"/>
</dbReference>
<dbReference type="AlphaFoldDB" id="A0A3A3YYK3"/>
<dbReference type="CDD" id="cd01948">
    <property type="entry name" value="EAL"/>
    <property type="match status" value="1"/>
</dbReference>
<dbReference type="Gene3D" id="3.20.20.450">
    <property type="entry name" value="EAL domain"/>
    <property type="match status" value="1"/>
</dbReference>
<comment type="caution">
    <text evidence="2">The sequence shown here is derived from an EMBL/GenBank/DDBJ whole genome shotgun (WGS) entry which is preliminary data.</text>
</comment>
<dbReference type="GO" id="GO:0071111">
    <property type="term" value="F:cyclic-guanylate-specific phosphodiesterase activity"/>
    <property type="evidence" value="ECO:0007669"/>
    <property type="project" value="InterPro"/>
</dbReference>
<dbReference type="SUPFAM" id="SSF55781">
    <property type="entry name" value="GAF domain-like"/>
    <property type="match status" value="1"/>
</dbReference>
<accession>A0A3A3YYK3</accession>
<dbReference type="InterPro" id="IPR001633">
    <property type="entry name" value="EAL_dom"/>
</dbReference>
<dbReference type="SUPFAM" id="SSF141868">
    <property type="entry name" value="EAL domain-like"/>
    <property type="match status" value="1"/>
</dbReference>
<name>A0A3A3YYK3_9ACTN</name>
<dbReference type="PANTHER" id="PTHR33121">
    <property type="entry name" value="CYCLIC DI-GMP PHOSPHODIESTERASE PDEF"/>
    <property type="match status" value="1"/>
</dbReference>
<proteinExistence type="predicted"/>
<dbReference type="PROSITE" id="PS50883">
    <property type="entry name" value="EAL"/>
    <property type="match status" value="1"/>
</dbReference>